<proteinExistence type="predicted"/>
<accession>A0AAJ5X3W7</accession>
<dbReference type="Pfam" id="PF18928">
    <property type="entry name" value="DUF5677"/>
    <property type="match status" value="1"/>
</dbReference>
<protein>
    <submittedName>
        <fullName evidence="2">Uncharacterized protein</fullName>
    </submittedName>
</protein>
<dbReference type="Proteomes" id="UP001213664">
    <property type="component" value="Chromosome"/>
</dbReference>
<evidence type="ECO:0000256" key="1">
    <source>
        <dbReference type="SAM" id="MobiDB-lite"/>
    </source>
</evidence>
<sequence length="310" mass="34570">MKADAEGMTSAADQPLDKHARLTKLIAACNDAQVAQRDVLLALTRSGDPTEDWEDFRPTLRLLLGYILERGFAALRLMTMRHDFDAEILLRTFHEGAAKLMLIALTPEADRPEVLREYWSGLGQVSDRKTAHRAGMAESVMPEGRSDSRDSLRVLQARRSQRGEQTLDRNERRRLEQKWSLPEVLKAIDRLLKAERPEAVALLHIYGMASHLAHADSRALELTLDRSFRSPEERAGLEASHVARMLSDIAMVGAFCTLLTAEAAGGAREELTPAMTKAQAVAADADVIIREFDETQREFNKSILGEEVST</sequence>
<dbReference type="InterPro" id="IPR043733">
    <property type="entry name" value="DUF5677"/>
</dbReference>
<evidence type="ECO:0000313" key="2">
    <source>
        <dbReference type="EMBL" id="WEK39825.1"/>
    </source>
</evidence>
<dbReference type="AlphaFoldDB" id="A0AAJ5X3W7"/>
<dbReference type="EMBL" id="CP119326">
    <property type="protein sequence ID" value="WEK39825.1"/>
    <property type="molecule type" value="Genomic_DNA"/>
</dbReference>
<organism evidence="2 3">
    <name type="scientific">Candidatus Brevundimonas colombiensis</name>
    <dbReference type="NCBI Taxonomy" id="3121376"/>
    <lineage>
        <taxon>Bacteria</taxon>
        <taxon>Pseudomonadati</taxon>
        <taxon>Pseudomonadota</taxon>
        <taxon>Alphaproteobacteria</taxon>
        <taxon>Caulobacterales</taxon>
        <taxon>Caulobacteraceae</taxon>
        <taxon>Brevundimonas</taxon>
    </lineage>
</organism>
<gene>
    <name evidence="2" type="ORF">P0Y50_15015</name>
</gene>
<name>A0AAJ5X3W7_9CAUL</name>
<feature type="region of interest" description="Disordered" evidence="1">
    <location>
        <begin position="130"/>
        <end position="151"/>
    </location>
</feature>
<evidence type="ECO:0000313" key="3">
    <source>
        <dbReference type="Proteomes" id="UP001213664"/>
    </source>
</evidence>
<reference evidence="2" key="1">
    <citation type="submission" date="2023-03" db="EMBL/GenBank/DDBJ databases">
        <title>Andean soil-derived lignocellulolytic bacterial consortium as a source of novel taxa and putative plastic-active enzymes.</title>
        <authorList>
            <person name="Diaz-Garcia L."/>
            <person name="Chuvochina M."/>
            <person name="Feuerriegel G."/>
            <person name="Bunk B."/>
            <person name="Sproer C."/>
            <person name="Streit W.R."/>
            <person name="Rodriguez L.M."/>
            <person name="Overmann J."/>
            <person name="Jimenez D.J."/>
        </authorList>
    </citation>
    <scope>NUCLEOTIDE SEQUENCE</scope>
    <source>
        <strain evidence="2">MAG 833</strain>
    </source>
</reference>